<dbReference type="Proteomes" id="UP000712600">
    <property type="component" value="Unassembled WGS sequence"/>
</dbReference>
<proteinExistence type="predicted"/>
<protein>
    <submittedName>
        <fullName evidence="1">Uncharacterized protein</fullName>
    </submittedName>
</protein>
<comment type="caution">
    <text evidence="1">The sequence shown here is derived from an EMBL/GenBank/DDBJ whole genome shotgun (WGS) entry which is preliminary data.</text>
</comment>
<reference evidence="1" key="1">
    <citation type="submission" date="2019-12" db="EMBL/GenBank/DDBJ databases">
        <title>Genome sequencing and annotation of Brassica cretica.</title>
        <authorList>
            <person name="Studholme D.J."/>
            <person name="Sarris P."/>
        </authorList>
    </citation>
    <scope>NUCLEOTIDE SEQUENCE</scope>
    <source>
        <strain evidence="1">PFS-109/04</strain>
        <tissue evidence="1">Leaf</tissue>
    </source>
</reference>
<gene>
    <name evidence="1" type="ORF">F2Q69_00016037</name>
</gene>
<accession>A0A8S9R0F2</accession>
<dbReference type="EMBL" id="QGKX02000996">
    <property type="protein sequence ID" value="KAF3556269.1"/>
    <property type="molecule type" value="Genomic_DNA"/>
</dbReference>
<sequence>MARWMNHIQLTIDLVQFAIRLMVSWINPVRLAIRRPGPVPINPLLASPSGLYRVVPCFISIEVTIETLQ</sequence>
<organism evidence="1 2">
    <name type="scientific">Brassica cretica</name>
    <name type="common">Mustard</name>
    <dbReference type="NCBI Taxonomy" id="69181"/>
    <lineage>
        <taxon>Eukaryota</taxon>
        <taxon>Viridiplantae</taxon>
        <taxon>Streptophyta</taxon>
        <taxon>Embryophyta</taxon>
        <taxon>Tracheophyta</taxon>
        <taxon>Spermatophyta</taxon>
        <taxon>Magnoliopsida</taxon>
        <taxon>eudicotyledons</taxon>
        <taxon>Gunneridae</taxon>
        <taxon>Pentapetalae</taxon>
        <taxon>rosids</taxon>
        <taxon>malvids</taxon>
        <taxon>Brassicales</taxon>
        <taxon>Brassicaceae</taxon>
        <taxon>Brassiceae</taxon>
        <taxon>Brassica</taxon>
    </lineage>
</organism>
<name>A0A8S9R0F2_BRACR</name>
<evidence type="ECO:0000313" key="2">
    <source>
        <dbReference type="Proteomes" id="UP000712600"/>
    </source>
</evidence>
<dbReference type="AlphaFoldDB" id="A0A8S9R0F2"/>
<evidence type="ECO:0000313" key="1">
    <source>
        <dbReference type="EMBL" id="KAF3556269.1"/>
    </source>
</evidence>